<name>X0WC10_9ZZZZ</name>
<dbReference type="AlphaFoldDB" id="X0WC10"/>
<reference evidence="1" key="1">
    <citation type="journal article" date="2014" name="Front. Microbiol.">
        <title>High frequency of phylogenetically diverse reductive dehalogenase-homologous genes in deep subseafloor sedimentary metagenomes.</title>
        <authorList>
            <person name="Kawai M."/>
            <person name="Futagami T."/>
            <person name="Toyoda A."/>
            <person name="Takaki Y."/>
            <person name="Nishi S."/>
            <person name="Hori S."/>
            <person name="Arai W."/>
            <person name="Tsubouchi T."/>
            <person name="Morono Y."/>
            <person name="Uchiyama I."/>
            <person name="Ito T."/>
            <person name="Fujiyama A."/>
            <person name="Inagaki F."/>
            <person name="Takami H."/>
        </authorList>
    </citation>
    <scope>NUCLEOTIDE SEQUENCE</scope>
    <source>
        <strain evidence="1">Expedition CK06-06</strain>
    </source>
</reference>
<protein>
    <submittedName>
        <fullName evidence="1">Uncharacterized protein</fullName>
    </submittedName>
</protein>
<organism evidence="1">
    <name type="scientific">marine sediment metagenome</name>
    <dbReference type="NCBI Taxonomy" id="412755"/>
    <lineage>
        <taxon>unclassified sequences</taxon>
        <taxon>metagenomes</taxon>
        <taxon>ecological metagenomes</taxon>
    </lineage>
</organism>
<evidence type="ECO:0000313" key="1">
    <source>
        <dbReference type="EMBL" id="GAG22108.1"/>
    </source>
</evidence>
<dbReference type="EMBL" id="BARS01033106">
    <property type="protein sequence ID" value="GAG22108.1"/>
    <property type="molecule type" value="Genomic_DNA"/>
</dbReference>
<sequence>MEGLRPLGQVGYSAKFKQLGPAQCQALNWMRDNYPETWVEVSGTMLQIMRPLRGRFLSLKGKAGAWLIKLLPSALESEEF</sequence>
<gene>
    <name evidence="1" type="ORF">S01H1_51304</name>
</gene>
<proteinExistence type="predicted"/>
<accession>X0WC10</accession>
<comment type="caution">
    <text evidence="1">The sequence shown here is derived from an EMBL/GenBank/DDBJ whole genome shotgun (WGS) entry which is preliminary data.</text>
</comment>